<dbReference type="PANTHER" id="PTHR30069">
    <property type="entry name" value="TONB-DEPENDENT OUTER MEMBRANE RECEPTOR"/>
    <property type="match status" value="1"/>
</dbReference>
<keyword evidence="2" id="KW-0813">Transport</keyword>
<dbReference type="GO" id="GO:0044718">
    <property type="term" value="P:siderophore transmembrane transport"/>
    <property type="evidence" value="ECO:0007669"/>
    <property type="project" value="TreeGrafter"/>
</dbReference>
<comment type="subcellular location">
    <subcellularLocation>
        <location evidence="1">Cell outer membrane</location>
        <topology evidence="1">Multi-pass membrane protein</topology>
    </subcellularLocation>
</comment>
<reference evidence="10" key="1">
    <citation type="submission" date="2019-01" db="EMBL/GenBank/DDBJ databases">
        <title>Sphingorhabdus lacus sp.nov., isolated from an oligotrophic freshwater lake.</title>
        <authorList>
            <person name="Park M."/>
        </authorList>
    </citation>
    <scope>NUCLEOTIDE SEQUENCE [LARGE SCALE GENOMIC DNA]</scope>
    <source>
        <strain evidence="10">IMCC1753</strain>
    </source>
</reference>
<evidence type="ECO:0000256" key="4">
    <source>
        <dbReference type="ARBA" id="ARBA00022692"/>
    </source>
</evidence>
<evidence type="ECO:0000256" key="6">
    <source>
        <dbReference type="ARBA" id="ARBA00023136"/>
    </source>
</evidence>
<keyword evidence="9" id="KW-0675">Receptor</keyword>
<dbReference type="AlphaFoldDB" id="A0A6I6L2H2"/>
<dbReference type="OrthoDB" id="7622322at2"/>
<name>A0A6I6L2H2_9SPHN</name>
<evidence type="ECO:0000313" key="10">
    <source>
        <dbReference type="Proteomes" id="UP000428803"/>
    </source>
</evidence>
<keyword evidence="5 8" id="KW-0732">Signal</keyword>
<keyword evidence="3" id="KW-1134">Transmembrane beta strand</keyword>
<dbReference type="GO" id="GO:0015344">
    <property type="term" value="F:siderophore uptake transmembrane transporter activity"/>
    <property type="evidence" value="ECO:0007669"/>
    <property type="project" value="TreeGrafter"/>
</dbReference>
<organism evidence="9 10">
    <name type="scientific">Sphingorhabdus lacus</name>
    <dbReference type="NCBI Taxonomy" id="392610"/>
    <lineage>
        <taxon>Bacteria</taxon>
        <taxon>Pseudomonadati</taxon>
        <taxon>Pseudomonadota</taxon>
        <taxon>Alphaproteobacteria</taxon>
        <taxon>Sphingomonadales</taxon>
        <taxon>Sphingomonadaceae</taxon>
        <taxon>Sphingorhabdus</taxon>
    </lineage>
</organism>
<evidence type="ECO:0000256" key="7">
    <source>
        <dbReference type="ARBA" id="ARBA00023237"/>
    </source>
</evidence>
<dbReference type="Gene3D" id="2.40.170.20">
    <property type="entry name" value="TonB-dependent receptor, beta-barrel domain"/>
    <property type="match status" value="1"/>
</dbReference>
<evidence type="ECO:0000256" key="3">
    <source>
        <dbReference type="ARBA" id="ARBA00022452"/>
    </source>
</evidence>
<keyword evidence="4" id="KW-0812">Transmembrane</keyword>
<protein>
    <submittedName>
        <fullName evidence="9">TonB-dependent receptor</fullName>
    </submittedName>
</protein>
<feature type="signal peptide" evidence="8">
    <location>
        <begin position="1"/>
        <end position="26"/>
    </location>
</feature>
<dbReference type="GO" id="GO:0009279">
    <property type="term" value="C:cell outer membrane"/>
    <property type="evidence" value="ECO:0007669"/>
    <property type="project" value="UniProtKB-SubCell"/>
</dbReference>
<proteinExistence type="predicted"/>
<dbReference type="InterPro" id="IPR039426">
    <property type="entry name" value="TonB-dep_rcpt-like"/>
</dbReference>
<keyword evidence="7" id="KW-0998">Cell outer membrane</keyword>
<accession>A0A6I6L2H2</accession>
<evidence type="ECO:0000256" key="2">
    <source>
        <dbReference type="ARBA" id="ARBA00022448"/>
    </source>
</evidence>
<sequence>MTGFRRKIAIVLTGTFCIISPALAHAEGRSGGTVNVTAIEGKRQFRADYFEVYAPVTALDMIRRIPGFTIAEGEGRRGFGENAGNVLIDGDRPSSKSDDIFTILSRIPASEVDYVELTEQAGADAETQGQGQVVNVVRRISSKLTGTYEGNVVFGHRYGFRPSVNGSATLRRGETTYEFNVTSYSERVYGYGPEDFKLGDGSLVERRYYKGTGGYDGAGLGGAIKTRIGGAKVNLNGRVHLDDSFDHRTGIYSNAADIFIGNELLLRGGPKSDINYEFGGDIEFKLSPKLTTKIIGLYRAATESNDSSIETARIGQPATFFETRNRNKPVEFVGRIQNDWSALAGHAIQFGGEVAYNQLDARFSAANSVLGAVTVFPASNVLVEETRIEPFLTDVWAVSSKWKIEAGAIAEFSKLTLSGDSSASRSFQFVKPRVIATWSVDPFTTVEFRVDRQVAQLDFGEFATSIDVALGNQVDAGNADLVPEKVTTLAAQIRHKFLERGSIQFRGEYQMIGDTQDLVPVTLRDAAGNITAQFDGAGNIGDSKRWNGELEITLPLDWFTKSVGFSGMEVKYTGHYHGSRVTDPVTGQSRRMSNRPVWHQEWALRHDIAKSGFVYGVTAYVQAQNNAYFFNEYRRQKEGVRTNVFIEYSKFKLGTLRIQYTSIPDFGRDRFIYAGTRATGPITQIVNRRRYLDPLFQITLSGKF</sequence>
<feature type="chain" id="PRO_5026089698" evidence="8">
    <location>
        <begin position="27"/>
        <end position="704"/>
    </location>
</feature>
<dbReference type="RefSeq" id="WP_158897789.1">
    <property type="nucleotide sequence ID" value="NZ_CP035733.1"/>
</dbReference>
<gene>
    <name evidence="9" type="ORF">EUU25_01875</name>
</gene>
<evidence type="ECO:0000256" key="5">
    <source>
        <dbReference type="ARBA" id="ARBA00022729"/>
    </source>
</evidence>
<dbReference type="KEGG" id="slaa:EUU25_01875"/>
<evidence type="ECO:0000256" key="1">
    <source>
        <dbReference type="ARBA" id="ARBA00004571"/>
    </source>
</evidence>
<keyword evidence="6" id="KW-0472">Membrane</keyword>
<keyword evidence="10" id="KW-1185">Reference proteome</keyword>
<dbReference type="PANTHER" id="PTHR30069:SF29">
    <property type="entry name" value="HEMOGLOBIN AND HEMOGLOBIN-HAPTOGLOBIN-BINDING PROTEIN 1-RELATED"/>
    <property type="match status" value="1"/>
</dbReference>
<dbReference type="InterPro" id="IPR036942">
    <property type="entry name" value="Beta-barrel_TonB_sf"/>
</dbReference>
<dbReference type="EMBL" id="CP035733">
    <property type="protein sequence ID" value="QGY79479.1"/>
    <property type="molecule type" value="Genomic_DNA"/>
</dbReference>
<evidence type="ECO:0000256" key="8">
    <source>
        <dbReference type="SAM" id="SignalP"/>
    </source>
</evidence>
<dbReference type="SUPFAM" id="SSF56935">
    <property type="entry name" value="Porins"/>
    <property type="match status" value="1"/>
</dbReference>
<dbReference type="Proteomes" id="UP000428803">
    <property type="component" value="Chromosome"/>
</dbReference>
<evidence type="ECO:0000313" key="9">
    <source>
        <dbReference type="EMBL" id="QGY79479.1"/>
    </source>
</evidence>